<reference evidence="2" key="1">
    <citation type="submission" date="2022-01" db="EMBL/GenBank/DDBJ databases">
        <authorList>
            <person name="King R."/>
        </authorList>
    </citation>
    <scope>NUCLEOTIDE SEQUENCE</scope>
</reference>
<feature type="domain" description="A-kinase anchor protein 7-like phosphoesterase" evidence="1">
    <location>
        <begin position="139"/>
        <end position="346"/>
    </location>
</feature>
<gene>
    <name evidence="2" type="ORF">CEUTPL_LOCUS11313</name>
</gene>
<evidence type="ECO:0000313" key="2">
    <source>
        <dbReference type="EMBL" id="CAH1132825.1"/>
    </source>
</evidence>
<dbReference type="InterPro" id="IPR009097">
    <property type="entry name" value="Cyclic_Pdiesterase"/>
</dbReference>
<dbReference type="PANTHER" id="PTHR13360">
    <property type="entry name" value="ACTIVATING SIGNAL COINTEGRATOR 1 COMPLEX SUBUNIT 1"/>
    <property type="match status" value="1"/>
</dbReference>
<keyword evidence="3" id="KW-1185">Reference proteome</keyword>
<dbReference type="InterPro" id="IPR009210">
    <property type="entry name" value="ASCC1"/>
</dbReference>
<organism evidence="2 3">
    <name type="scientific">Ceutorhynchus assimilis</name>
    <name type="common">cabbage seed weevil</name>
    <dbReference type="NCBI Taxonomy" id="467358"/>
    <lineage>
        <taxon>Eukaryota</taxon>
        <taxon>Metazoa</taxon>
        <taxon>Ecdysozoa</taxon>
        <taxon>Arthropoda</taxon>
        <taxon>Hexapoda</taxon>
        <taxon>Insecta</taxon>
        <taxon>Pterygota</taxon>
        <taxon>Neoptera</taxon>
        <taxon>Endopterygota</taxon>
        <taxon>Coleoptera</taxon>
        <taxon>Polyphaga</taxon>
        <taxon>Cucujiformia</taxon>
        <taxon>Curculionidae</taxon>
        <taxon>Ceutorhynchinae</taxon>
        <taxon>Ceutorhynchus</taxon>
    </lineage>
</organism>
<dbReference type="PANTHER" id="PTHR13360:SF1">
    <property type="entry name" value="ACTIVATING SIGNAL COINTEGRATOR 1 COMPLEX SUBUNIT 1"/>
    <property type="match status" value="1"/>
</dbReference>
<sequence>MSGSKPIKMWIQGKTFPIQKFSEMTKKLNKPKTDHEHDDESQIIPHEEYIKLLDITEDKGNFTTQIQVPKLYKAKLFTLPKFDIEKISKVTNATIIIPGYGKESDITLSSQNTIDLVKAVAHIHSAIGEVRSRTLPFQFTCIPCSTPSIREKFESLKQQILYMKEEVDGFHESIFISPLKLHITIDVFSLLDDDEKLEAIRVLNEYKSTLEKLGPLKLNIASLSCMNDNIEKTDVIYANVRLLNETNDNNLQTIIDALSHHFYEKGLLKKYQENVKLHMTIINTKYRKDKTSPKRKRRRLSIDATKIFEKFKDFEFGDCDFDSLHLSHMTLKGDDGFYKPLAVIKLGDQCV</sequence>
<dbReference type="OrthoDB" id="277832at2759"/>
<evidence type="ECO:0000313" key="3">
    <source>
        <dbReference type="Proteomes" id="UP001152799"/>
    </source>
</evidence>
<dbReference type="Pfam" id="PF10469">
    <property type="entry name" value="AKAP7_NLS"/>
    <property type="match status" value="1"/>
</dbReference>
<dbReference type="GO" id="GO:0006355">
    <property type="term" value="P:regulation of DNA-templated transcription"/>
    <property type="evidence" value="ECO:0007669"/>
    <property type="project" value="TreeGrafter"/>
</dbReference>
<dbReference type="GO" id="GO:0005634">
    <property type="term" value="C:nucleus"/>
    <property type="evidence" value="ECO:0007669"/>
    <property type="project" value="TreeGrafter"/>
</dbReference>
<dbReference type="GO" id="GO:0006307">
    <property type="term" value="P:DNA alkylation repair"/>
    <property type="evidence" value="ECO:0007669"/>
    <property type="project" value="InterPro"/>
</dbReference>
<name>A0A9P0DFI8_9CUCU</name>
<dbReference type="SUPFAM" id="SSF55144">
    <property type="entry name" value="LigT-like"/>
    <property type="match status" value="1"/>
</dbReference>
<proteinExistence type="predicted"/>
<dbReference type="Proteomes" id="UP001152799">
    <property type="component" value="Chromosome 6"/>
</dbReference>
<protein>
    <recommendedName>
        <fullName evidence="1">A-kinase anchor protein 7-like phosphoesterase domain-containing protein</fullName>
    </recommendedName>
</protein>
<evidence type="ECO:0000259" key="1">
    <source>
        <dbReference type="Pfam" id="PF10469"/>
    </source>
</evidence>
<dbReference type="Gene3D" id="3.90.1140.10">
    <property type="entry name" value="Cyclic phosphodiesterase"/>
    <property type="match status" value="1"/>
</dbReference>
<accession>A0A9P0DFI8</accession>
<dbReference type="EMBL" id="OU892282">
    <property type="protein sequence ID" value="CAH1132825.1"/>
    <property type="molecule type" value="Genomic_DNA"/>
</dbReference>
<dbReference type="InterPro" id="IPR019510">
    <property type="entry name" value="AKAP7-like_phosphoesterase"/>
</dbReference>
<dbReference type="AlphaFoldDB" id="A0A9P0DFI8"/>